<sequence length="325" mass="37803">MTIRLHANATTTPRIRRYIQQSQKTDKALAKELGISIDTVRRWRKRDDVHDRSHTAHRLNTTLSEAQEAVVVELRRSLLLSLDDLLVVTREFINADVSRAGLDRCLRRHGISRLADLIPQEETAKDKPKTFKNYDPGFVHVDIKYLPQMPDETSRRYLFVAIDRASRWVYLELRKSKSSQAATGFLNRLVNKAPFVIRKLLTDNDKAFTDRFSTAGERKPTGKHIFDQACVRHGIEHRLIPPRRPQTNGMVERFNGRISEVLATTRFNSAEDLEQTMLRYGYLYNQHIPQRALEHKTPVEALKQWQKRKPELFHKQVRNHAGPDT</sequence>
<dbReference type="SUPFAM" id="SSF46689">
    <property type="entry name" value="Homeodomain-like"/>
    <property type="match status" value="1"/>
</dbReference>
<dbReference type="GO" id="GO:0016787">
    <property type="term" value="F:hydrolase activity"/>
    <property type="evidence" value="ECO:0007669"/>
    <property type="project" value="UniProtKB-KW"/>
</dbReference>
<evidence type="ECO:0000259" key="8">
    <source>
        <dbReference type="PROSITE" id="PS50994"/>
    </source>
</evidence>
<evidence type="ECO:0000256" key="6">
    <source>
        <dbReference type="ARBA" id="ARBA00022908"/>
    </source>
</evidence>
<dbReference type="RefSeq" id="WP_072282374.1">
    <property type="nucleotide sequence ID" value="NZ_CP015519.1"/>
</dbReference>
<evidence type="ECO:0000256" key="4">
    <source>
        <dbReference type="ARBA" id="ARBA00022801"/>
    </source>
</evidence>
<dbReference type="PANTHER" id="PTHR42648:SF11">
    <property type="entry name" value="TRANSPOSON TY4-P GAG-POL POLYPROTEIN"/>
    <property type="match status" value="1"/>
</dbReference>
<dbReference type="InterPro" id="IPR047656">
    <property type="entry name" value="IS481-like_transpos"/>
</dbReference>
<gene>
    <name evidence="9" type="ORF">A7E78_00165</name>
</gene>
<dbReference type="GO" id="GO:0003676">
    <property type="term" value="F:nucleic acid binding"/>
    <property type="evidence" value="ECO:0007669"/>
    <property type="project" value="InterPro"/>
</dbReference>
<protein>
    <submittedName>
        <fullName evidence="9">Integrase</fullName>
    </submittedName>
</protein>
<proteinExistence type="predicted"/>
<keyword evidence="2" id="KW-0479">Metal-binding</keyword>
<dbReference type="PROSITE" id="PS50994">
    <property type="entry name" value="INTEGRASE"/>
    <property type="match status" value="1"/>
</dbReference>
<dbReference type="GO" id="GO:0046872">
    <property type="term" value="F:metal ion binding"/>
    <property type="evidence" value="ECO:0007669"/>
    <property type="project" value="UniProtKB-KW"/>
</dbReference>
<evidence type="ECO:0000256" key="2">
    <source>
        <dbReference type="ARBA" id="ARBA00022723"/>
    </source>
</evidence>
<dbReference type="Proteomes" id="UP000182517">
    <property type="component" value="Chromosome"/>
</dbReference>
<dbReference type="AlphaFoldDB" id="A0A1L3GKG8"/>
<dbReference type="Pfam" id="PF13683">
    <property type="entry name" value="rve_3"/>
    <property type="match status" value="1"/>
</dbReference>
<evidence type="ECO:0000313" key="10">
    <source>
        <dbReference type="Proteomes" id="UP000182517"/>
    </source>
</evidence>
<dbReference type="GO" id="GO:0004519">
    <property type="term" value="F:endonuclease activity"/>
    <property type="evidence" value="ECO:0007669"/>
    <property type="project" value="UniProtKB-KW"/>
</dbReference>
<keyword evidence="3" id="KW-0255">Endonuclease</keyword>
<evidence type="ECO:0000313" key="9">
    <source>
        <dbReference type="EMBL" id="APG26414.1"/>
    </source>
</evidence>
<dbReference type="NCBIfam" id="NF033577">
    <property type="entry name" value="transpos_IS481"/>
    <property type="match status" value="1"/>
</dbReference>
<accession>A0A1L3GKG8</accession>
<dbReference type="KEGG" id="pef:A7E78_00165"/>
<dbReference type="SUPFAM" id="SSF53098">
    <property type="entry name" value="Ribonuclease H-like"/>
    <property type="match status" value="1"/>
</dbReference>
<dbReference type="InterPro" id="IPR001584">
    <property type="entry name" value="Integrase_cat-core"/>
</dbReference>
<keyword evidence="1" id="KW-0540">Nuclease</keyword>
<keyword evidence="4" id="KW-0378">Hydrolase</keyword>
<dbReference type="InterPro" id="IPR012337">
    <property type="entry name" value="RNaseH-like_sf"/>
</dbReference>
<dbReference type="GO" id="GO:0015074">
    <property type="term" value="P:DNA integration"/>
    <property type="evidence" value="ECO:0007669"/>
    <property type="project" value="UniProtKB-KW"/>
</dbReference>
<keyword evidence="6" id="KW-0229">DNA integration</keyword>
<evidence type="ECO:0000256" key="3">
    <source>
        <dbReference type="ARBA" id="ARBA00022759"/>
    </source>
</evidence>
<reference evidence="9 10" key="1">
    <citation type="journal article" date="2017" name="Genome Announc.">
        <title>Complete Genome Sequences of Two Acetylene-Fermenting Pelobacter acetylenicus Strains.</title>
        <authorList>
            <person name="Sutton J.M."/>
            <person name="Baesman S.M."/>
            <person name="Fierst J.L."/>
            <person name="Poret-Peterson A.T."/>
            <person name="Oremland R.S."/>
            <person name="Dunlap D.S."/>
            <person name="Akob D.M."/>
        </authorList>
    </citation>
    <scope>NUCLEOTIDE SEQUENCE [LARGE SCALE GENOMIC DNA]</scope>
    <source>
        <strain evidence="9 10">SFB93</strain>
    </source>
</reference>
<dbReference type="OrthoDB" id="5403451at2"/>
<evidence type="ECO:0000256" key="1">
    <source>
        <dbReference type="ARBA" id="ARBA00022722"/>
    </source>
</evidence>
<dbReference type="InterPro" id="IPR036397">
    <property type="entry name" value="RNaseH_sf"/>
</dbReference>
<dbReference type="InterPro" id="IPR039537">
    <property type="entry name" value="Retrotran_Ty1/copia-like"/>
</dbReference>
<feature type="domain" description="Integrase catalytic" evidence="8">
    <location>
        <begin position="124"/>
        <end position="306"/>
    </location>
</feature>
<dbReference type="Gene3D" id="3.30.420.10">
    <property type="entry name" value="Ribonuclease H-like superfamily/Ribonuclease H"/>
    <property type="match status" value="1"/>
</dbReference>
<keyword evidence="5" id="KW-0460">Magnesium</keyword>
<dbReference type="EMBL" id="CP015519">
    <property type="protein sequence ID" value="APG26414.1"/>
    <property type="molecule type" value="Genomic_DNA"/>
</dbReference>
<keyword evidence="7" id="KW-0233">DNA recombination</keyword>
<dbReference type="GO" id="GO:0006310">
    <property type="term" value="P:DNA recombination"/>
    <property type="evidence" value="ECO:0007669"/>
    <property type="project" value="UniProtKB-KW"/>
</dbReference>
<organism evidence="9 10">
    <name type="scientific">Syntrophotalea acetylenivorans</name>
    <dbReference type="NCBI Taxonomy" id="1842532"/>
    <lineage>
        <taxon>Bacteria</taxon>
        <taxon>Pseudomonadati</taxon>
        <taxon>Thermodesulfobacteriota</taxon>
        <taxon>Desulfuromonadia</taxon>
        <taxon>Desulfuromonadales</taxon>
        <taxon>Syntrophotaleaceae</taxon>
        <taxon>Syntrophotalea</taxon>
    </lineage>
</organism>
<keyword evidence="10" id="KW-1185">Reference proteome</keyword>
<name>A0A1L3GKG8_9BACT</name>
<dbReference type="PANTHER" id="PTHR42648">
    <property type="entry name" value="TRANSPOSASE, PUTATIVE-RELATED"/>
    <property type="match status" value="1"/>
</dbReference>
<dbReference type="InterPro" id="IPR009057">
    <property type="entry name" value="Homeodomain-like_sf"/>
</dbReference>
<evidence type="ECO:0000256" key="5">
    <source>
        <dbReference type="ARBA" id="ARBA00022842"/>
    </source>
</evidence>
<evidence type="ECO:0000256" key="7">
    <source>
        <dbReference type="ARBA" id="ARBA00023172"/>
    </source>
</evidence>